<dbReference type="InterPro" id="IPR036397">
    <property type="entry name" value="RNaseH_sf"/>
</dbReference>
<name>A0A2J7RQ58_9NEOP</name>
<dbReference type="Proteomes" id="UP000235965">
    <property type="component" value="Unassembled WGS sequence"/>
</dbReference>
<evidence type="ECO:0000313" key="1">
    <source>
        <dbReference type="EMBL" id="PNF42961.1"/>
    </source>
</evidence>
<dbReference type="EMBL" id="NEVH01001347">
    <property type="protein sequence ID" value="PNF42961.1"/>
    <property type="molecule type" value="Genomic_DNA"/>
</dbReference>
<evidence type="ECO:0000313" key="2">
    <source>
        <dbReference type="Proteomes" id="UP000235965"/>
    </source>
</evidence>
<gene>
    <name evidence="1" type="ORF">B7P43_G11332</name>
</gene>
<sequence>MVFRTPVNGLDDLKTRISNAISAIPADMLHRTRQELEYRMKRDMKGKRFADVAEVNEKTTEALSSISKDEFRQCFEKWNKRLDKCISVSGEYFEGD</sequence>
<protein>
    <submittedName>
        <fullName evidence="1">Uncharacterized protein</fullName>
    </submittedName>
</protein>
<dbReference type="AlphaFoldDB" id="A0A2J7RQ58"/>
<dbReference type="InParanoid" id="A0A2J7RQ58"/>
<comment type="caution">
    <text evidence="1">The sequence shown here is derived from an EMBL/GenBank/DDBJ whole genome shotgun (WGS) entry which is preliminary data.</text>
</comment>
<proteinExistence type="predicted"/>
<accession>A0A2J7RQ58</accession>
<dbReference type="Gene3D" id="3.30.420.10">
    <property type="entry name" value="Ribonuclease H-like superfamily/Ribonuclease H"/>
    <property type="match status" value="1"/>
</dbReference>
<reference evidence="1 2" key="1">
    <citation type="submission" date="2017-12" db="EMBL/GenBank/DDBJ databases">
        <title>Hemimetabolous genomes reveal molecular basis of termite eusociality.</title>
        <authorList>
            <person name="Harrison M.C."/>
            <person name="Jongepier E."/>
            <person name="Robertson H.M."/>
            <person name="Arning N."/>
            <person name="Bitard-Feildel T."/>
            <person name="Chao H."/>
            <person name="Childers C.P."/>
            <person name="Dinh H."/>
            <person name="Doddapaneni H."/>
            <person name="Dugan S."/>
            <person name="Gowin J."/>
            <person name="Greiner C."/>
            <person name="Han Y."/>
            <person name="Hu H."/>
            <person name="Hughes D.S.T."/>
            <person name="Huylmans A.-K."/>
            <person name="Kemena C."/>
            <person name="Kremer L.P.M."/>
            <person name="Lee S.L."/>
            <person name="Lopez-Ezquerra A."/>
            <person name="Mallet L."/>
            <person name="Monroy-Kuhn J.M."/>
            <person name="Moser A."/>
            <person name="Murali S.C."/>
            <person name="Muzny D.M."/>
            <person name="Otani S."/>
            <person name="Piulachs M.-D."/>
            <person name="Poelchau M."/>
            <person name="Qu J."/>
            <person name="Schaub F."/>
            <person name="Wada-Katsumata A."/>
            <person name="Worley K.C."/>
            <person name="Xie Q."/>
            <person name="Ylla G."/>
            <person name="Poulsen M."/>
            <person name="Gibbs R.A."/>
            <person name="Schal C."/>
            <person name="Richards S."/>
            <person name="Belles X."/>
            <person name="Korb J."/>
            <person name="Bornberg-Bauer E."/>
        </authorList>
    </citation>
    <scope>NUCLEOTIDE SEQUENCE [LARGE SCALE GENOMIC DNA]</scope>
    <source>
        <tissue evidence="1">Whole body</tissue>
    </source>
</reference>
<keyword evidence="2" id="KW-1185">Reference proteome</keyword>
<dbReference type="GO" id="GO:0003676">
    <property type="term" value="F:nucleic acid binding"/>
    <property type="evidence" value="ECO:0007669"/>
    <property type="project" value="InterPro"/>
</dbReference>
<organism evidence="1 2">
    <name type="scientific">Cryptotermes secundus</name>
    <dbReference type="NCBI Taxonomy" id="105785"/>
    <lineage>
        <taxon>Eukaryota</taxon>
        <taxon>Metazoa</taxon>
        <taxon>Ecdysozoa</taxon>
        <taxon>Arthropoda</taxon>
        <taxon>Hexapoda</taxon>
        <taxon>Insecta</taxon>
        <taxon>Pterygota</taxon>
        <taxon>Neoptera</taxon>
        <taxon>Polyneoptera</taxon>
        <taxon>Dictyoptera</taxon>
        <taxon>Blattodea</taxon>
        <taxon>Blattoidea</taxon>
        <taxon>Termitoidae</taxon>
        <taxon>Kalotermitidae</taxon>
        <taxon>Cryptotermitinae</taxon>
        <taxon>Cryptotermes</taxon>
    </lineage>
</organism>